<keyword evidence="1" id="KW-0812">Transmembrane</keyword>
<evidence type="ECO:0000256" key="1">
    <source>
        <dbReference type="SAM" id="Phobius"/>
    </source>
</evidence>
<gene>
    <name evidence="2" type="ORF">CHPC873_0033</name>
</gene>
<proteinExistence type="predicted"/>
<keyword evidence="1" id="KW-0472">Membrane</keyword>
<protein>
    <submittedName>
        <fullName evidence="2">Uncharacterized protein</fullName>
    </submittedName>
</protein>
<keyword evidence="3" id="KW-1185">Reference proteome</keyword>
<evidence type="ECO:0000313" key="3">
    <source>
        <dbReference type="Proteomes" id="UP000278018"/>
    </source>
</evidence>
<accession>A0A3G8F777</accession>
<reference evidence="2 3" key="1">
    <citation type="submission" date="2018-09" db="EMBL/GenBank/DDBJ databases">
        <title>A comparative genomics approach for identifying host-range determinants of bacteriophages infecting Streptococcus thermophilus.</title>
        <authorList>
            <person name="Szymczak P."/>
            <person name="Rau M.H."/>
            <person name="Monteiro J.M."/>
            <person name="de Pinho M.G."/>
            <person name="Filipe S.R."/>
            <person name="Vogensen F.K."/>
            <person name="Zeidan A."/>
            <person name="Janzen T."/>
        </authorList>
    </citation>
    <scope>NUCLEOTIDE SEQUENCE [LARGE SCALE GENOMIC DNA]</scope>
</reference>
<organism evidence="2 3">
    <name type="scientific">Streptococcus phage CHPC873</name>
    <dbReference type="NCBI Taxonomy" id="2365042"/>
    <lineage>
        <taxon>Viruses</taxon>
        <taxon>Duplodnaviria</taxon>
        <taxon>Heunggongvirae</taxon>
        <taxon>Uroviricota</taxon>
        <taxon>Caudoviricetes</taxon>
        <taxon>Aliceevansviridae</taxon>
        <taxon>Moineauvirus</taxon>
        <taxon>Moineauvirus CHPC873</taxon>
    </lineage>
</organism>
<name>A0A3G8F777_9CAUD</name>
<dbReference type="EMBL" id="MH937465">
    <property type="protein sequence ID" value="AZF90636.1"/>
    <property type="molecule type" value="Genomic_DNA"/>
</dbReference>
<keyword evidence="1" id="KW-1133">Transmembrane helix</keyword>
<dbReference type="Proteomes" id="UP000278018">
    <property type="component" value="Segment"/>
</dbReference>
<feature type="transmembrane region" description="Helical" evidence="1">
    <location>
        <begin position="6"/>
        <end position="25"/>
    </location>
</feature>
<evidence type="ECO:0000313" key="2">
    <source>
        <dbReference type="EMBL" id="AZF90636.1"/>
    </source>
</evidence>
<sequence length="38" mass="4457">MGFIYIYFIFTFGVFSCTPYIGEWLRIETANDITLISN</sequence>